<dbReference type="AlphaFoldDB" id="A0AAV5F337"/>
<gene>
    <name evidence="2" type="primary">gb16821</name>
    <name evidence="2" type="ORF">PR202_gb16821</name>
</gene>
<evidence type="ECO:0000313" key="2">
    <source>
        <dbReference type="EMBL" id="GJN28666.1"/>
    </source>
</evidence>
<proteinExistence type="predicted"/>
<evidence type="ECO:0000313" key="3">
    <source>
        <dbReference type="Proteomes" id="UP001054889"/>
    </source>
</evidence>
<evidence type="ECO:0000256" key="1">
    <source>
        <dbReference type="SAM" id="MobiDB-lite"/>
    </source>
</evidence>
<comment type="caution">
    <text evidence="2">The sequence shown here is derived from an EMBL/GenBank/DDBJ whole genome shotgun (WGS) entry which is preliminary data.</text>
</comment>
<reference evidence="2" key="1">
    <citation type="journal article" date="2018" name="DNA Res.">
        <title>Multiple hybrid de novo genome assembly of finger millet, an orphan allotetraploid crop.</title>
        <authorList>
            <person name="Hatakeyama M."/>
            <person name="Aluri S."/>
            <person name="Balachadran M.T."/>
            <person name="Sivarajan S.R."/>
            <person name="Patrignani A."/>
            <person name="Gruter S."/>
            <person name="Poveda L."/>
            <person name="Shimizu-Inatsugi R."/>
            <person name="Baeten J."/>
            <person name="Francoijs K.J."/>
            <person name="Nataraja K.N."/>
            <person name="Reddy Y.A.N."/>
            <person name="Phadnis S."/>
            <person name="Ravikumar R.L."/>
            <person name="Schlapbach R."/>
            <person name="Sreeman S.M."/>
            <person name="Shimizu K.K."/>
        </authorList>
    </citation>
    <scope>NUCLEOTIDE SEQUENCE</scope>
</reference>
<organism evidence="2 3">
    <name type="scientific">Eleusine coracana subsp. coracana</name>
    <dbReference type="NCBI Taxonomy" id="191504"/>
    <lineage>
        <taxon>Eukaryota</taxon>
        <taxon>Viridiplantae</taxon>
        <taxon>Streptophyta</taxon>
        <taxon>Embryophyta</taxon>
        <taxon>Tracheophyta</taxon>
        <taxon>Spermatophyta</taxon>
        <taxon>Magnoliopsida</taxon>
        <taxon>Liliopsida</taxon>
        <taxon>Poales</taxon>
        <taxon>Poaceae</taxon>
        <taxon>PACMAD clade</taxon>
        <taxon>Chloridoideae</taxon>
        <taxon>Cynodonteae</taxon>
        <taxon>Eleusininae</taxon>
        <taxon>Eleusine</taxon>
    </lineage>
</organism>
<protein>
    <submittedName>
        <fullName evidence="2">Uncharacterized protein</fullName>
    </submittedName>
</protein>
<feature type="region of interest" description="Disordered" evidence="1">
    <location>
        <begin position="1"/>
        <end position="21"/>
    </location>
</feature>
<name>A0AAV5F337_ELECO</name>
<accession>A0AAV5F337</accession>
<sequence length="67" mass="7749">MPSLWKRRTTAGTAVRTRRRGTSLRGLWRRVVGPRARTRTRTRTHGKAGLFSRAARVLSCTRRPRAY</sequence>
<keyword evidence="3" id="KW-1185">Reference proteome</keyword>
<dbReference type="EMBL" id="BQKI01000080">
    <property type="protein sequence ID" value="GJN28666.1"/>
    <property type="molecule type" value="Genomic_DNA"/>
</dbReference>
<dbReference type="Proteomes" id="UP001054889">
    <property type="component" value="Unassembled WGS sequence"/>
</dbReference>
<reference evidence="2" key="2">
    <citation type="submission" date="2021-12" db="EMBL/GenBank/DDBJ databases">
        <title>Resequencing data analysis of finger millet.</title>
        <authorList>
            <person name="Hatakeyama M."/>
            <person name="Aluri S."/>
            <person name="Balachadran M.T."/>
            <person name="Sivarajan S.R."/>
            <person name="Poveda L."/>
            <person name="Shimizu-Inatsugi R."/>
            <person name="Schlapbach R."/>
            <person name="Sreeman S.M."/>
            <person name="Shimizu K.K."/>
        </authorList>
    </citation>
    <scope>NUCLEOTIDE SEQUENCE</scope>
</reference>